<name>A0ABD2Q0G6_9PLAT</name>
<dbReference type="AlphaFoldDB" id="A0ABD2Q0G6"/>
<dbReference type="SUPFAM" id="SSF51735">
    <property type="entry name" value="NAD(P)-binding Rossmann-fold domains"/>
    <property type="match status" value="1"/>
</dbReference>
<organism evidence="3 4">
    <name type="scientific">Cichlidogyrus casuarinus</name>
    <dbReference type="NCBI Taxonomy" id="1844966"/>
    <lineage>
        <taxon>Eukaryota</taxon>
        <taxon>Metazoa</taxon>
        <taxon>Spiralia</taxon>
        <taxon>Lophotrochozoa</taxon>
        <taxon>Platyhelminthes</taxon>
        <taxon>Monogenea</taxon>
        <taxon>Monopisthocotylea</taxon>
        <taxon>Dactylogyridea</taxon>
        <taxon>Ancyrocephalidae</taxon>
        <taxon>Cichlidogyrus</taxon>
    </lineage>
</organism>
<evidence type="ECO:0000256" key="1">
    <source>
        <dbReference type="SAM" id="MobiDB-lite"/>
    </source>
</evidence>
<dbReference type="Gene3D" id="3.40.50.720">
    <property type="entry name" value="NAD(P)-binding Rossmann-like Domain"/>
    <property type="match status" value="1"/>
</dbReference>
<accession>A0ABD2Q0G6</accession>
<gene>
    <name evidence="3" type="primary">DHRS12</name>
    <name evidence="3" type="ORF">Ciccas_008251</name>
</gene>
<feature type="domain" description="DUF7041" evidence="2">
    <location>
        <begin position="344"/>
        <end position="420"/>
    </location>
</feature>
<evidence type="ECO:0000313" key="4">
    <source>
        <dbReference type="Proteomes" id="UP001626550"/>
    </source>
</evidence>
<reference evidence="3 4" key="1">
    <citation type="submission" date="2024-11" db="EMBL/GenBank/DDBJ databases">
        <title>Adaptive evolution of stress response genes in parasites aligns with host niche diversity.</title>
        <authorList>
            <person name="Hahn C."/>
            <person name="Resl P."/>
        </authorList>
    </citation>
    <scope>NUCLEOTIDE SEQUENCE [LARGE SCALE GENOMIC DNA]</scope>
    <source>
        <strain evidence="3">EGGRZ-B1_66</strain>
        <tissue evidence="3">Body</tissue>
    </source>
</reference>
<dbReference type="Pfam" id="PF00106">
    <property type="entry name" value="adh_short"/>
    <property type="match status" value="1"/>
</dbReference>
<protein>
    <submittedName>
        <fullName evidence="3">Dehydrogenase/reductase SDR member 12</fullName>
    </submittedName>
</protein>
<keyword evidence="4" id="KW-1185">Reference proteome</keyword>
<dbReference type="InterPro" id="IPR052992">
    <property type="entry name" value="SDR_member_12"/>
</dbReference>
<dbReference type="Proteomes" id="UP001626550">
    <property type="component" value="Unassembled WGS sequence"/>
</dbReference>
<dbReference type="InterPro" id="IPR002347">
    <property type="entry name" value="SDR_fam"/>
</dbReference>
<dbReference type="PANTHER" id="PTHR44656:SF7">
    <property type="entry name" value="DEHYDROGENASE_REDUCTASE SDR FAMILY MEMBER 12"/>
    <property type="match status" value="1"/>
</dbReference>
<comment type="caution">
    <text evidence="3">The sequence shown here is derived from an EMBL/GenBank/DDBJ whole genome shotgun (WGS) entry which is preliminary data.</text>
</comment>
<dbReference type="InterPro" id="IPR055469">
    <property type="entry name" value="DUF7041"/>
</dbReference>
<feature type="region of interest" description="Disordered" evidence="1">
    <location>
        <begin position="549"/>
        <end position="581"/>
    </location>
</feature>
<evidence type="ECO:0000259" key="2">
    <source>
        <dbReference type="Pfam" id="PF23055"/>
    </source>
</evidence>
<dbReference type="EMBL" id="JBJKFK010001421">
    <property type="protein sequence ID" value="KAL3313148.1"/>
    <property type="molecule type" value="Genomic_DNA"/>
</dbReference>
<dbReference type="Pfam" id="PF23055">
    <property type="entry name" value="DUF7041"/>
    <property type="match status" value="1"/>
</dbReference>
<proteinExistence type="predicted"/>
<evidence type="ECO:0000313" key="3">
    <source>
        <dbReference type="EMBL" id="KAL3313148.1"/>
    </source>
</evidence>
<dbReference type="InterPro" id="IPR036291">
    <property type="entry name" value="NAD(P)-bd_dom_sf"/>
</dbReference>
<feature type="region of interest" description="Disordered" evidence="1">
    <location>
        <begin position="502"/>
        <end position="535"/>
    </location>
</feature>
<sequence>MSLFRNMAWFIKGMREYTKSGFEAAKIQFNDADVTIDTARGKIVMITGANSGIGYQMALKLASLQAEVHLVCRNQERGQSALDQIKSSCPNNDRIFLHLADMSDLSNVADFGKKFSSKHDRLDVLILNAGAMVNTFQLDPKLNLELNFVTNTLGTYVMGESLRPLLARTPNSRVIVVSSGGMLVKKLDHADPSNTQHWQTHPNKFDGTMVYAQNKRQQVVMTEEWARMYPTIRFFSMHPGWSSTPGVETAMPSFHESMKNKLRTAEQGADTAIWLAVCPNLPDKSDGSFFQEMQVKSEEMVSFSAASDPSPANIDLTPASAKETTQFNVANRIQMGLPSLSALYPSIFFIRLEQFFQMGQVTEPAERYNILLDALTDDQLSKLISGHEAALLEENPYASMRAHILEYYQETDAQRLDRLVKFQWNEREAYRPQVQRLRSLAESVGADYALRFLAMSNLPSDLQLYLKSHPASMNSWESFSQYIGTGTSFLQQQQALSRAVPNEMRDRHHWRERPSPKAWTGEFPNRPRRWGPTDITAAPRSWCRAHRFQGPNARGACKGPCTYPAREDSPAKRQPQNYNPD</sequence>
<dbReference type="PANTHER" id="PTHR44656">
    <property type="entry name" value="DEHYDROGENASE/REDUCTASE SDR FAMILY MEMBER 12"/>
    <property type="match status" value="1"/>
</dbReference>
<dbReference type="PRINTS" id="PR00081">
    <property type="entry name" value="GDHRDH"/>
</dbReference>